<organism evidence="2 3">
    <name type="scientific">Levilactobacillus hammesii DSM 16381</name>
    <dbReference type="NCBI Taxonomy" id="1423753"/>
    <lineage>
        <taxon>Bacteria</taxon>
        <taxon>Bacillati</taxon>
        <taxon>Bacillota</taxon>
        <taxon>Bacilli</taxon>
        <taxon>Lactobacillales</taxon>
        <taxon>Lactobacillaceae</taxon>
        <taxon>Levilactobacillus</taxon>
    </lineage>
</organism>
<dbReference type="SMART" id="SM00530">
    <property type="entry name" value="HTH_XRE"/>
    <property type="match status" value="1"/>
</dbReference>
<keyword evidence="3" id="KW-1185">Reference proteome</keyword>
<dbReference type="EMBL" id="AZFS01000006">
    <property type="protein sequence ID" value="KRL98248.1"/>
    <property type="molecule type" value="Genomic_DNA"/>
</dbReference>
<evidence type="ECO:0000313" key="2">
    <source>
        <dbReference type="EMBL" id="KRL98248.1"/>
    </source>
</evidence>
<accession>A0A0R1V4M0</accession>
<dbReference type="CDD" id="cd00093">
    <property type="entry name" value="HTH_XRE"/>
    <property type="match status" value="1"/>
</dbReference>
<evidence type="ECO:0000313" key="3">
    <source>
        <dbReference type="Proteomes" id="UP000051580"/>
    </source>
</evidence>
<dbReference type="Gene3D" id="1.10.260.40">
    <property type="entry name" value="lambda repressor-like DNA-binding domains"/>
    <property type="match status" value="1"/>
</dbReference>
<dbReference type="PATRIC" id="fig|1423753.3.peg.51"/>
<comment type="caution">
    <text evidence="2">The sequence shown here is derived from an EMBL/GenBank/DDBJ whole genome shotgun (WGS) entry which is preliminary data.</text>
</comment>
<dbReference type="PROSITE" id="PS50943">
    <property type="entry name" value="HTH_CROC1"/>
    <property type="match status" value="1"/>
</dbReference>
<dbReference type="Pfam" id="PF01381">
    <property type="entry name" value="HTH_3"/>
    <property type="match status" value="1"/>
</dbReference>
<dbReference type="AlphaFoldDB" id="A0A0R1V4M0"/>
<dbReference type="InterPro" id="IPR010982">
    <property type="entry name" value="Lambda_DNA-bd_dom_sf"/>
</dbReference>
<dbReference type="GO" id="GO:0003677">
    <property type="term" value="F:DNA binding"/>
    <property type="evidence" value="ECO:0007669"/>
    <property type="project" value="InterPro"/>
</dbReference>
<dbReference type="Proteomes" id="UP000051580">
    <property type="component" value="Unassembled WGS sequence"/>
</dbReference>
<evidence type="ECO:0000259" key="1">
    <source>
        <dbReference type="PROSITE" id="PS50943"/>
    </source>
</evidence>
<feature type="domain" description="HTH cro/C1-type" evidence="1">
    <location>
        <begin position="37"/>
        <end position="93"/>
    </location>
</feature>
<proteinExistence type="predicted"/>
<dbReference type="STRING" id="1423753.FD28_GL000046"/>
<gene>
    <name evidence="2" type="ORF">FD28_GL000046</name>
</gene>
<name>A0A0R1V4M0_9LACO</name>
<dbReference type="InterPro" id="IPR001387">
    <property type="entry name" value="Cro/C1-type_HTH"/>
</dbReference>
<reference evidence="2 3" key="1">
    <citation type="journal article" date="2015" name="Genome Announc.">
        <title>Expanding the biotechnology potential of lactobacilli through comparative genomics of 213 strains and associated genera.</title>
        <authorList>
            <person name="Sun Z."/>
            <person name="Harris H.M."/>
            <person name="McCann A."/>
            <person name="Guo C."/>
            <person name="Argimon S."/>
            <person name="Zhang W."/>
            <person name="Yang X."/>
            <person name="Jeffery I.B."/>
            <person name="Cooney J.C."/>
            <person name="Kagawa T.F."/>
            <person name="Liu W."/>
            <person name="Song Y."/>
            <person name="Salvetti E."/>
            <person name="Wrobel A."/>
            <person name="Rasinkangas P."/>
            <person name="Parkhill J."/>
            <person name="Rea M.C."/>
            <person name="O'Sullivan O."/>
            <person name="Ritari J."/>
            <person name="Douillard F.P."/>
            <person name="Paul Ross R."/>
            <person name="Yang R."/>
            <person name="Briner A.E."/>
            <person name="Felis G.E."/>
            <person name="de Vos W.M."/>
            <person name="Barrangou R."/>
            <person name="Klaenhammer T.R."/>
            <person name="Caufield P.W."/>
            <person name="Cui Y."/>
            <person name="Zhang H."/>
            <person name="O'Toole P.W."/>
        </authorList>
    </citation>
    <scope>NUCLEOTIDE SEQUENCE [LARGE SCALE GENOMIC DNA]</scope>
    <source>
        <strain evidence="2 3">DSM 16381</strain>
    </source>
</reference>
<protein>
    <recommendedName>
        <fullName evidence="1">HTH cro/C1-type domain-containing protein</fullName>
    </recommendedName>
</protein>
<dbReference type="SUPFAM" id="SSF47413">
    <property type="entry name" value="lambda repressor-like DNA-binding domains"/>
    <property type="match status" value="1"/>
</dbReference>
<sequence length="93" mass="10255">MTLKRVDDYIQGRQAASPEFAQAYDQAEIDLEIAVAVRQLRTNLGLSQRAFAELVGKPQSTIARIEAGAVTASNKTLADIAQKTHKQLRIQFV</sequence>